<dbReference type="SUPFAM" id="SSF63446">
    <property type="entry name" value="Type I dockerin domain"/>
    <property type="match status" value="1"/>
</dbReference>
<dbReference type="InterPro" id="IPR016134">
    <property type="entry name" value="Dockerin_dom"/>
</dbReference>
<dbReference type="Proteomes" id="UP001649230">
    <property type="component" value="Chromosome"/>
</dbReference>
<dbReference type="PROSITE" id="PS51766">
    <property type="entry name" value="DOCKERIN"/>
    <property type="match status" value="1"/>
</dbReference>
<dbReference type="Gene3D" id="1.10.1330.10">
    <property type="entry name" value="Dockerin domain"/>
    <property type="match status" value="1"/>
</dbReference>
<dbReference type="Gene3D" id="1.20.1270.90">
    <property type="entry name" value="AF1782-like"/>
    <property type="match status" value="1"/>
</dbReference>
<keyword evidence="3" id="KW-1185">Reference proteome</keyword>
<dbReference type="Pfam" id="PF00404">
    <property type="entry name" value="Dockerin_1"/>
    <property type="match status" value="1"/>
</dbReference>
<organism evidence="2 3">
    <name type="scientific">Paenibacillus hexagrammi</name>
    <dbReference type="NCBI Taxonomy" id="2908839"/>
    <lineage>
        <taxon>Bacteria</taxon>
        <taxon>Bacillati</taxon>
        <taxon>Bacillota</taxon>
        <taxon>Bacilli</taxon>
        <taxon>Bacillales</taxon>
        <taxon>Paenibacillaceae</taxon>
        <taxon>Paenibacillus</taxon>
    </lineage>
</organism>
<feature type="domain" description="Dockerin" evidence="1">
    <location>
        <begin position="116"/>
        <end position="180"/>
    </location>
</feature>
<evidence type="ECO:0000313" key="3">
    <source>
        <dbReference type="Proteomes" id="UP001649230"/>
    </source>
</evidence>
<reference evidence="2 3" key="1">
    <citation type="journal article" date="2024" name="Int. J. Syst. Evol. Microbiol.">
        <title>Paenibacillus hexagrammi sp. nov., a novel bacterium isolated from the gut content of Hexagrammos agrammus.</title>
        <authorList>
            <person name="Jung H.K."/>
            <person name="Kim D.G."/>
            <person name="Zin H."/>
            <person name="Park J."/>
            <person name="Jung H."/>
            <person name="Kim Y.O."/>
            <person name="Kong H.J."/>
            <person name="Kim J.W."/>
            <person name="Kim Y.S."/>
        </authorList>
    </citation>
    <scope>NUCLEOTIDE SEQUENCE [LARGE SCALE GENOMIC DNA]</scope>
    <source>
        <strain evidence="2 3">YPD9-1</strain>
    </source>
</reference>
<dbReference type="CDD" id="cd14254">
    <property type="entry name" value="Dockerin_II"/>
    <property type="match status" value="1"/>
</dbReference>
<dbReference type="InterPro" id="IPR036439">
    <property type="entry name" value="Dockerin_dom_sf"/>
</dbReference>
<dbReference type="RefSeq" id="WP_235122268.1">
    <property type="nucleotide sequence ID" value="NZ_CP090978.1"/>
</dbReference>
<protein>
    <submittedName>
        <fullName evidence="2">Dockerin type I domain-containing protein</fullName>
    </submittedName>
</protein>
<dbReference type="InterPro" id="IPR002105">
    <property type="entry name" value="Dockerin_1_rpt"/>
</dbReference>
<evidence type="ECO:0000313" key="2">
    <source>
        <dbReference type="EMBL" id="UJF35707.1"/>
    </source>
</evidence>
<dbReference type="EMBL" id="CP090978">
    <property type="protein sequence ID" value="UJF35707.1"/>
    <property type="molecule type" value="Genomic_DNA"/>
</dbReference>
<proteinExistence type="predicted"/>
<sequence length="180" mass="18448">MRAKAPSSAVVRLSGIVAANGDGVESTLQGGSCSVIVTQVDKTALNALIIEAQDKHDAAVEGNQAGQYPAGAKANLQSAIDQARVVANDARADDSQVAAAVTNLNAALQAFVASVIQQAPGDVNGDHTYSIGDLALVASYYGKTSTDPDWSTVKKADIVEDGKIDIADLAAVARKILESE</sequence>
<evidence type="ECO:0000259" key="1">
    <source>
        <dbReference type="PROSITE" id="PS51766"/>
    </source>
</evidence>
<name>A0ABY3SNW4_9BACL</name>
<accession>A0ABY3SNW4</accession>
<gene>
    <name evidence="2" type="ORF">L0M14_11810</name>
</gene>